<evidence type="ECO:0000313" key="5">
    <source>
        <dbReference type="Proteomes" id="UP000215539"/>
    </source>
</evidence>
<keyword evidence="1" id="KW-0472">Membrane</keyword>
<feature type="transmembrane region" description="Helical" evidence="1">
    <location>
        <begin position="32"/>
        <end position="56"/>
    </location>
</feature>
<reference evidence="3 5" key="2">
    <citation type="submission" date="2017-06" db="EMBL/GenBank/DDBJ databases">
        <authorList>
            <consortium name="Pathogen Informatics"/>
        </authorList>
    </citation>
    <scope>NUCLEOTIDE SEQUENCE [LARGE SCALE GENOMIC DNA]</scope>
    <source>
        <strain evidence="3 5">NCTC12947</strain>
    </source>
</reference>
<dbReference type="AlphaFoldDB" id="A0AAX2H0P8"/>
<dbReference type="RefSeq" id="WP_066427918.1">
    <property type="nucleotide sequence ID" value="NZ_CP014227.1"/>
</dbReference>
<reference evidence="2 4" key="1">
    <citation type="submission" date="2016-02" db="EMBL/GenBank/DDBJ databases">
        <authorList>
            <person name="Holder M.E."/>
            <person name="Ajami N.J."/>
            <person name="Petrosino J.F."/>
        </authorList>
    </citation>
    <scope>NUCLEOTIDE SEQUENCE [LARGE SCALE GENOMIC DNA]</scope>
    <source>
        <strain evidence="2 4">CCUG 32990</strain>
    </source>
</reference>
<gene>
    <name evidence="2" type="ORF">AXF12_01655</name>
    <name evidence="3" type="ORF">SAMEA44541418_01425</name>
</gene>
<proteinExistence type="predicted"/>
<evidence type="ECO:0000313" key="3">
    <source>
        <dbReference type="EMBL" id="SNV11555.1"/>
    </source>
</evidence>
<accession>A0AAX2H0P8</accession>
<feature type="transmembrane region" description="Helical" evidence="1">
    <location>
        <begin position="102"/>
        <end position="122"/>
    </location>
</feature>
<protein>
    <submittedName>
        <fullName evidence="3">Uncharacterized protein</fullName>
    </submittedName>
</protein>
<dbReference type="EMBL" id="LT906449">
    <property type="protein sequence ID" value="SNV11555.1"/>
    <property type="molecule type" value="Genomic_DNA"/>
</dbReference>
<dbReference type="Proteomes" id="UP000065822">
    <property type="component" value="Chromosome"/>
</dbReference>
<dbReference type="Proteomes" id="UP000215539">
    <property type="component" value="Chromosome 1"/>
</dbReference>
<evidence type="ECO:0000256" key="1">
    <source>
        <dbReference type="SAM" id="Phobius"/>
    </source>
</evidence>
<keyword evidence="1" id="KW-1133">Transmembrane helix</keyword>
<keyword evidence="4" id="KW-1185">Reference proteome</keyword>
<sequence length="138" mass="15904">MKITKYLLVFALVAAVLSLCYREVLSFGVAHHYTGIIGLVSLLYFVTMFAAGWITGYREARYLPIADIGFRWHLTTYLIFMAVGILWHTLGCAAPNESIVALWRTALSWGILLLIHFVFYLWRRRKSINGLKKDEIFE</sequence>
<keyword evidence="1" id="KW-0812">Transmembrane</keyword>
<evidence type="ECO:0000313" key="4">
    <source>
        <dbReference type="Proteomes" id="UP000065822"/>
    </source>
</evidence>
<feature type="transmembrane region" description="Helical" evidence="1">
    <location>
        <begin position="68"/>
        <end position="90"/>
    </location>
</feature>
<dbReference type="KEGG" id="chg:AXF12_01655"/>
<organism evidence="3 5">
    <name type="scientific">Capnocytophaga haemolytica</name>
    <dbReference type="NCBI Taxonomy" id="45243"/>
    <lineage>
        <taxon>Bacteria</taxon>
        <taxon>Pseudomonadati</taxon>
        <taxon>Bacteroidota</taxon>
        <taxon>Flavobacteriia</taxon>
        <taxon>Flavobacteriales</taxon>
        <taxon>Flavobacteriaceae</taxon>
        <taxon>Capnocytophaga</taxon>
    </lineage>
</organism>
<name>A0AAX2H0P8_9FLAO</name>
<dbReference type="EMBL" id="CP014227">
    <property type="protein sequence ID" value="AMD84351.1"/>
    <property type="molecule type" value="Genomic_DNA"/>
</dbReference>
<evidence type="ECO:0000313" key="2">
    <source>
        <dbReference type="EMBL" id="AMD84351.1"/>
    </source>
</evidence>